<evidence type="ECO:0000313" key="2">
    <source>
        <dbReference type="Proteomes" id="UP001168528"/>
    </source>
</evidence>
<dbReference type="RefSeq" id="WP_302035976.1">
    <property type="nucleotide sequence ID" value="NZ_JAUKPO010000001.1"/>
</dbReference>
<reference evidence="1" key="1">
    <citation type="submission" date="2023-07" db="EMBL/GenBank/DDBJ databases">
        <title>The genome sequence of Rhodocytophaga aerolata KACC 12507.</title>
        <authorList>
            <person name="Zhang X."/>
        </authorList>
    </citation>
    <scope>NUCLEOTIDE SEQUENCE</scope>
    <source>
        <strain evidence="1">KACC 12507</strain>
    </source>
</reference>
<comment type="caution">
    <text evidence="1">The sequence shown here is derived from an EMBL/GenBank/DDBJ whole genome shotgun (WGS) entry which is preliminary data.</text>
</comment>
<organism evidence="1 2">
    <name type="scientific">Rhodocytophaga aerolata</name>
    <dbReference type="NCBI Taxonomy" id="455078"/>
    <lineage>
        <taxon>Bacteria</taxon>
        <taxon>Pseudomonadati</taxon>
        <taxon>Bacteroidota</taxon>
        <taxon>Cytophagia</taxon>
        <taxon>Cytophagales</taxon>
        <taxon>Rhodocytophagaceae</taxon>
        <taxon>Rhodocytophaga</taxon>
    </lineage>
</organism>
<evidence type="ECO:0000313" key="1">
    <source>
        <dbReference type="EMBL" id="MDO1445183.1"/>
    </source>
</evidence>
<proteinExistence type="predicted"/>
<dbReference type="EMBL" id="JAUKPO010000001">
    <property type="protein sequence ID" value="MDO1445183.1"/>
    <property type="molecule type" value="Genomic_DNA"/>
</dbReference>
<accession>A0ABT8R1Q7</accession>
<name>A0ABT8R1Q7_9BACT</name>
<keyword evidence="2" id="KW-1185">Reference proteome</keyword>
<evidence type="ECO:0008006" key="3">
    <source>
        <dbReference type="Google" id="ProtNLM"/>
    </source>
</evidence>
<sequence>MYDPTHSLQGQYTFDTAQNTLQFIYYTTQSGPDTLKAQISDLTSTSMNMEGVLKNDSLRLELVKINRAN</sequence>
<dbReference type="Proteomes" id="UP001168528">
    <property type="component" value="Unassembled WGS sequence"/>
</dbReference>
<gene>
    <name evidence="1" type="ORF">Q0590_02920</name>
</gene>
<protein>
    <recommendedName>
        <fullName evidence="3">Lipocalin-like domain-containing protein</fullName>
    </recommendedName>
</protein>